<dbReference type="Pfam" id="PF00652">
    <property type="entry name" value="Ricin_B_lectin"/>
    <property type="match status" value="1"/>
</dbReference>
<protein>
    <submittedName>
        <fullName evidence="3">Ricin-type beta-trefoil lectin domain-containing protein</fullName>
    </submittedName>
</protein>
<dbReference type="SUPFAM" id="SSF50370">
    <property type="entry name" value="Ricin B-like lectins"/>
    <property type="match status" value="1"/>
</dbReference>
<dbReference type="Gene3D" id="2.80.10.50">
    <property type="match status" value="1"/>
</dbReference>
<evidence type="ECO:0000259" key="2">
    <source>
        <dbReference type="Pfam" id="PF00652"/>
    </source>
</evidence>
<evidence type="ECO:0000256" key="1">
    <source>
        <dbReference type="SAM" id="SignalP"/>
    </source>
</evidence>
<sequence length="193" mass="22131">MKLNKRIALVLAAAFSMVGVMGAGAGAAEQHGQQEQVRPQARDAQTSINAGEPYHLYNRSIHQFLFPRHWSTSEGHKLGMWNKHKTGSQRFQEQWKFLRTGYRDVFRIKNVGSGLCMAPKEDDSRRRVVQKECDRGDRAQWWSVRKDEGLRISPFNDSNMVLSPYRNLHRGGSIVLYEDVDSLSQRWNAVSVD</sequence>
<dbReference type="EMBL" id="FNKO01000002">
    <property type="protein sequence ID" value="SDR00710.1"/>
    <property type="molecule type" value="Genomic_DNA"/>
</dbReference>
<keyword evidence="1" id="KW-0732">Signal</keyword>
<dbReference type="InterPro" id="IPR035992">
    <property type="entry name" value="Ricin_B-like_lectins"/>
</dbReference>
<dbReference type="Proteomes" id="UP000199301">
    <property type="component" value="Unassembled WGS sequence"/>
</dbReference>
<dbReference type="GO" id="GO:0030246">
    <property type="term" value="F:carbohydrate binding"/>
    <property type="evidence" value="ECO:0007669"/>
    <property type="project" value="UniProtKB-KW"/>
</dbReference>
<dbReference type="CDD" id="cd00161">
    <property type="entry name" value="beta-trefoil_Ricin-like"/>
    <property type="match status" value="1"/>
</dbReference>
<name>A0A1H1FIK7_9ACTN</name>
<organism evidence="3 4">
    <name type="scientific">Actinopolyspora saharensis</name>
    <dbReference type="NCBI Taxonomy" id="995062"/>
    <lineage>
        <taxon>Bacteria</taxon>
        <taxon>Bacillati</taxon>
        <taxon>Actinomycetota</taxon>
        <taxon>Actinomycetes</taxon>
        <taxon>Actinopolysporales</taxon>
        <taxon>Actinopolysporaceae</taxon>
        <taxon>Actinopolyspora</taxon>
    </lineage>
</organism>
<proteinExistence type="predicted"/>
<reference evidence="4" key="1">
    <citation type="submission" date="2016-10" db="EMBL/GenBank/DDBJ databases">
        <authorList>
            <person name="Varghese N."/>
            <person name="Submissions S."/>
        </authorList>
    </citation>
    <scope>NUCLEOTIDE SEQUENCE [LARGE SCALE GENOMIC DNA]</scope>
    <source>
        <strain evidence="4">DSM 45459</strain>
    </source>
</reference>
<feature type="domain" description="Ricin B lectin" evidence="2">
    <location>
        <begin position="65"/>
        <end position="187"/>
    </location>
</feature>
<keyword evidence="3" id="KW-0430">Lectin</keyword>
<evidence type="ECO:0000313" key="4">
    <source>
        <dbReference type="Proteomes" id="UP000199301"/>
    </source>
</evidence>
<dbReference type="RefSeq" id="WP_245695847.1">
    <property type="nucleotide sequence ID" value="NZ_FNKO01000002.1"/>
</dbReference>
<evidence type="ECO:0000313" key="3">
    <source>
        <dbReference type="EMBL" id="SDR00710.1"/>
    </source>
</evidence>
<dbReference type="InterPro" id="IPR000772">
    <property type="entry name" value="Ricin_B_lectin"/>
</dbReference>
<accession>A0A1H1FIK7</accession>
<dbReference type="PROSITE" id="PS50231">
    <property type="entry name" value="RICIN_B_LECTIN"/>
    <property type="match status" value="1"/>
</dbReference>
<feature type="chain" id="PRO_5039211175" evidence="1">
    <location>
        <begin position="23"/>
        <end position="193"/>
    </location>
</feature>
<keyword evidence="4" id="KW-1185">Reference proteome</keyword>
<gene>
    <name evidence="3" type="ORF">SAMN04489718_3061</name>
</gene>
<dbReference type="AlphaFoldDB" id="A0A1H1FIK7"/>
<feature type="signal peptide" evidence="1">
    <location>
        <begin position="1"/>
        <end position="22"/>
    </location>
</feature>